<feature type="region of interest" description="Disordered" evidence="1">
    <location>
        <begin position="96"/>
        <end position="116"/>
    </location>
</feature>
<keyword evidence="2" id="KW-0812">Transmembrane</keyword>
<evidence type="ECO:0000313" key="4">
    <source>
        <dbReference type="Proteomes" id="UP000242847"/>
    </source>
</evidence>
<gene>
    <name evidence="3" type="ORF">BXT89_18315</name>
</gene>
<dbReference type="AlphaFoldDB" id="A0A1S8DCM5"/>
<name>A0A1S8DCM5_9GAMM</name>
<evidence type="ECO:0000313" key="3">
    <source>
        <dbReference type="EMBL" id="ONM42382.1"/>
    </source>
</evidence>
<evidence type="ECO:0000256" key="1">
    <source>
        <dbReference type="SAM" id="MobiDB-lite"/>
    </source>
</evidence>
<feature type="transmembrane region" description="Helical" evidence="2">
    <location>
        <begin position="45"/>
        <end position="65"/>
    </location>
</feature>
<reference evidence="3 4" key="1">
    <citation type="submission" date="2017-01" db="EMBL/GenBank/DDBJ databases">
        <title>Draft genome sequence of Pseudomonas pachastrellae type strain CCUG 46540T from a deep sea.</title>
        <authorList>
            <person name="Gomila M."/>
            <person name="Mulet M."/>
            <person name="Lalucat J."/>
            <person name="Garcia-Valdes E."/>
        </authorList>
    </citation>
    <scope>NUCLEOTIDE SEQUENCE [LARGE SCALE GENOMIC DNA]</scope>
    <source>
        <strain evidence="3 4">CCUG 46540</strain>
    </source>
</reference>
<proteinExistence type="predicted"/>
<dbReference type="InterPro" id="IPR024422">
    <property type="entry name" value="Protein_unknown_function_OB"/>
</dbReference>
<comment type="caution">
    <text evidence="3">The sequence shown here is derived from an EMBL/GenBank/DDBJ whole genome shotgun (WGS) entry which is preliminary data.</text>
</comment>
<keyword evidence="2" id="KW-0472">Membrane</keyword>
<sequence>MALIECGECGSTVSELAAACPNCGAPVSRRADASAVRVVEQPRSVGFWLGVGIFLFPLMFSWFLLRKGHSTTSRVIGFIWLGLSLLLMAGQHETETNSHSVARSGTSTAAPAASRPAPVDQPLLQVTASQLAQAYDRNTVAADQQFKGKRFQVTGVVDSINTNFLGRPYLTLRGGVNQFMEPQFELDRSYESYAAKLQAGMRVSLVCTGSGDVAKTPMSKGCKPAD</sequence>
<evidence type="ECO:0008006" key="5">
    <source>
        <dbReference type="Google" id="ProtNLM"/>
    </source>
</evidence>
<dbReference type="Pfam" id="PF12869">
    <property type="entry name" value="tRNA_anti-like"/>
    <property type="match status" value="1"/>
</dbReference>
<feature type="compositionally biased region" description="Low complexity" evidence="1">
    <location>
        <begin position="102"/>
        <end position="116"/>
    </location>
</feature>
<organism evidence="3 4">
    <name type="scientific">Halopseudomonas pachastrellae</name>
    <dbReference type="NCBI Taxonomy" id="254161"/>
    <lineage>
        <taxon>Bacteria</taxon>
        <taxon>Pseudomonadati</taxon>
        <taxon>Pseudomonadota</taxon>
        <taxon>Gammaproteobacteria</taxon>
        <taxon>Pseudomonadales</taxon>
        <taxon>Pseudomonadaceae</taxon>
        <taxon>Halopseudomonas</taxon>
    </lineage>
</organism>
<keyword evidence="4" id="KW-1185">Reference proteome</keyword>
<accession>A0A1S8DCM5</accession>
<dbReference type="Proteomes" id="UP000242847">
    <property type="component" value="Unassembled WGS sequence"/>
</dbReference>
<keyword evidence="2" id="KW-1133">Transmembrane helix</keyword>
<dbReference type="EMBL" id="MUBC01000087">
    <property type="protein sequence ID" value="ONM42382.1"/>
    <property type="molecule type" value="Genomic_DNA"/>
</dbReference>
<evidence type="ECO:0000256" key="2">
    <source>
        <dbReference type="SAM" id="Phobius"/>
    </source>
</evidence>
<protein>
    <recommendedName>
        <fullName evidence="5">Zinc-ribbon domain-containing protein</fullName>
    </recommendedName>
</protein>